<evidence type="ECO:0000256" key="5">
    <source>
        <dbReference type="SAM" id="MobiDB-lite"/>
    </source>
</evidence>
<comment type="similarity">
    <text evidence="4">Belongs to the copper transporter (Ctr) (TC 1.A.56) family. SLC31A subfamily.</text>
</comment>
<keyword evidence="4" id="KW-0813">Transport</keyword>
<evidence type="ECO:0000313" key="7">
    <source>
        <dbReference type="Proteomes" id="UP000192578"/>
    </source>
</evidence>
<dbReference type="EMBL" id="MTYJ01000080">
    <property type="protein sequence ID" value="OQV15965.1"/>
    <property type="molecule type" value="Genomic_DNA"/>
</dbReference>
<dbReference type="PANTHER" id="PTHR12483:SF115">
    <property type="entry name" value="COPPER TRANSPORT PROTEIN"/>
    <property type="match status" value="1"/>
</dbReference>
<evidence type="ECO:0000256" key="1">
    <source>
        <dbReference type="ARBA" id="ARBA00022692"/>
    </source>
</evidence>
<keyword evidence="4" id="KW-0406">Ion transport</keyword>
<comment type="subcellular location">
    <subcellularLocation>
        <location evidence="4">Membrane</location>
        <topology evidence="4">Multi-pass membrane protein</topology>
    </subcellularLocation>
</comment>
<keyword evidence="4" id="KW-0187">Copper transport</keyword>
<gene>
    <name evidence="6" type="ORF">BV898_09886</name>
</gene>
<dbReference type="AlphaFoldDB" id="A0A1W0WL69"/>
<name>A0A1W0WL69_HYPEX</name>
<keyword evidence="2 4" id="KW-1133">Transmembrane helix</keyword>
<dbReference type="PANTHER" id="PTHR12483">
    <property type="entry name" value="SOLUTE CARRIER FAMILY 31 COPPER TRANSPORTERS"/>
    <property type="match status" value="1"/>
</dbReference>
<comment type="caution">
    <text evidence="6">The sequence shown here is derived from an EMBL/GenBank/DDBJ whole genome shotgun (WGS) entry which is preliminary data.</text>
</comment>
<evidence type="ECO:0000256" key="3">
    <source>
        <dbReference type="ARBA" id="ARBA00023136"/>
    </source>
</evidence>
<dbReference type="OrthoDB" id="161814at2759"/>
<keyword evidence="7" id="KW-1185">Reference proteome</keyword>
<feature type="transmembrane region" description="Helical" evidence="4">
    <location>
        <begin position="147"/>
        <end position="173"/>
    </location>
</feature>
<feature type="compositionally biased region" description="Gly residues" evidence="5">
    <location>
        <begin position="17"/>
        <end position="27"/>
    </location>
</feature>
<evidence type="ECO:0000313" key="6">
    <source>
        <dbReference type="EMBL" id="OQV15965.1"/>
    </source>
</evidence>
<proteinExistence type="inferred from homology"/>
<dbReference type="GO" id="GO:0016020">
    <property type="term" value="C:membrane"/>
    <property type="evidence" value="ECO:0007669"/>
    <property type="project" value="UniProtKB-SubCell"/>
</dbReference>
<feature type="transmembrane region" description="Helical" evidence="4">
    <location>
        <begin position="53"/>
        <end position="71"/>
    </location>
</feature>
<feature type="region of interest" description="Disordered" evidence="5">
    <location>
        <begin position="1"/>
        <end position="30"/>
    </location>
</feature>
<evidence type="ECO:0000256" key="2">
    <source>
        <dbReference type="ARBA" id="ARBA00022989"/>
    </source>
</evidence>
<dbReference type="InterPro" id="IPR007274">
    <property type="entry name" value="Cop_transporter"/>
</dbReference>
<dbReference type="Proteomes" id="UP000192578">
    <property type="component" value="Unassembled WGS sequence"/>
</dbReference>
<keyword evidence="3 4" id="KW-0472">Membrane</keyword>
<sequence>MEADIAPGEDHSAHASHGGGHGGGGGHMMSMAFHGGTDETVLFEGWKIETEGHMIWSCFGVFCFGLLFELIKSFRGFVLRKENFRNRRSRPSRPDILVLQQQQQQQEEDGKVRVATLNSRLIDKIVNRSHITQTLLNVLQFLVGYSLMLIFMTYNVWLCLAVTLGVGCGYFLFGWPHEDSGPPVPDIANGDCCH</sequence>
<dbReference type="GO" id="GO:0005375">
    <property type="term" value="F:copper ion transmembrane transporter activity"/>
    <property type="evidence" value="ECO:0007669"/>
    <property type="project" value="UniProtKB-UniRule"/>
</dbReference>
<accession>A0A1W0WL69</accession>
<organism evidence="6 7">
    <name type="scientific">Hypsibius exemplaris</name>
    <name type="common">Freshwater tardigrade</name>
    <dbReference type="NCBI Taxonomy" id="2072580"/>
    <lineage>
        <taxon>Eukaryota</taxon>
        <taxon>Metazoa</taxon>
        <taxon>Ecdysozoa</taxon>
        <taxon>Tardigrada</taxon>
        <taxon>Eutardigrada</taxon>
        <taxon>Parachela</taxon>
        <taxon>Hypsibioidea</taxon>
        <taxon>Hypsibiidae</taxon>
        <taxon>Hypsibius</taxon>
    </lineage>
</organism>
<protein>
    <recommendedName>
        <fullName evidence="4">Copper transport protein</fullName>
    </recommendedName>
</protein>
<evidence type="ECO:0000256" key="4">
    <source>
        <dbReference type="RuleBase" id="RU367022"/>
    </source>
</evidence>
<keyword evidence="4" id="KW-0186">Copper</keyword>
<reference evidence="7" key="1">
    <citation type="submission" date="2017-01" db="EMBL/GenBank/DDBJ databases">
        <title>Comparative genomics of anhydrobiosis in the tardigrade Hypsibius dujardini.</title>
        <authorList>
            <person name="Yoshida Y."/>
            <person name="Koutsovoulos G."/>
            <person name="Laetsch D."/>
            <person name="Stevens L."/>
            <person name="Kumar S."/>
            <person name="Horikawa D."/>
            <person name="Ishino K."/>
            <person name="Komine S."/>
            <person name="Tomita M."/>
            <person name="Blaxter M."/>
            <person name="Arakawa K."/>
        </authorList>
    </citation>
    <scope>NUCLEOTIDE SEQUENCE [LARGE SCALE GENOMIC DNA]</scope>
    <source>
        <strain evidence="7">Z151</strain>
    </source>
</reference>
<keyword evidence="1 4" id="KW-0812">Transmembrane</keyword>
<dbReference type="Pfam" id="PF04145">
    <property type="entry name" value="Ctr"/>
    <property type="match status" value="1"/>
</dbReference>